<dbReference type="EMBL" id="JAOQJU010000004">
    <property type="protein sequence ID" value="MCU6686088.1"/>
    <property type="molecule type" value="Genomic_DNA"/>
</dbReference>
<reference evidence="1 2" key="1">
    <citation type="journal article" date="2021" name="ISME Commun">
        <title>Automated analysis of genomic sequences facilitates high-throughput and comprehensive description of bacteria.</title>
        <authorList>
            <person name="Hitch T.C.A."/>
        </authorList>
    </citation>
    <scope>NUCLEOTIDE SEQUENCE [LARGE SCALE GENOMIC DNA]</scope>
    <source>
        <strain evidence="1 2">Sanger_03</strain>
    </source>
</reference>
<evidence type="ECO:0000313" key="2">
    <source>
        <dbReference type="Proteomes" id="UP001652431"/>
    </source>
</evidence>
<keyword evidence="2" id="KW-1185">Reference proteome</keyword>
<gene>
    <name evidence="1" type="ORF">OCV99_05865</name>
</gene>
<proteinExistence type="predicted"/>
<organism evidence="1 2">
    <name type="scientific">Dorea acetigenes</name>
    <dbReference type="NCBI Taxonomy" id="2981787"/>
    <lineage>
        <taxon>Bacteria</taxon>
        <taxon>Bacillati</taxon>
        <taxon>Bacillota</taxon>
        <taxon>Clostridia</taxon>
        <taxon>Lachnospirales</taxon>
        <taxon>Lachnospiraceae</taxon>
        <taxon>Dorea</taxon>
    </lineage>
</organism>
<dbReference type="Proteomes" id="UP001652431">
    <property type="component" value="Unassembled WGS sequence"/>
</dbReference>
<comment type="caution">
    <text evidence="1">The sequence shown here is derived from an EMBL/GenBank/DDBJ whole genome shotgun (WGS) entry which is preliminary data.</text>
</comment>
<evidence type="ECO:0000313" key="1">
    <source>
        <dbReference type="EMBL" id="MCU6686088.1"/>
    </source>
</evidence>
<accession>A0ABT2RKZ4</accession>
<protein>
    <submittedName>
        <fullName evidence="1">Uncharacterized protein</fullName>
    </submittedName>
</protein>
<name>A0ABT2RKZ4_9FIRM</name>
<sequence length="76" mass="9029">MDYHTLVSLYDEHRDAVSELENACERFNQAVIDMHSYNISLIGTAEQLREFIDKLERCYKSIIEFQDNKDKESKIK</sequence>
<dbReference type="RefSeq" id="WP_158369090.1">
    <property type="nucleotide sequence ID" value="NZ_JAOQJU010000004.1"/>
</dbReference>